<dbReference type="EMBL" id="JBHTCR010000014">
    <property type="protein sequence ID" value="MFC7348846.1"/>
    <property type="molecule type" value="Genomic_DNA"/>
</dbReference>
<keyword evidence="3" id="KW-1185">Reference proteome</keyword>
<proteinExistence type="predicted"/>
<evidence type="ECO:0000313" key="3">
    <source>
        <dbReference type="Proteomes" id="UP001596550"/>
    </source>
</evidence>
<comment type="caution">
    <text evidence="2">The sequence shown here is derived from an EMBL/GenBank/DDBJ whole genome shotgun (WGS) entry which is preliminary data.</text>
</comment>
<protein>
    <submittedName>
        <fullName evidence="2">DUF3267 domain-containing protein</fullName>
    </submittedName>
</protein>
<keyword evidence="1" id="KW-1133">Transmembrane helix</keyword>
<keyword evidence="1" id="KW-0472">Membrane</keyword>
<organism evidence="2 3">
    <name type="scientific">Chryseobacterium zhengzhouense</name>
    <dbReference type="NCBI Taxonomy" id="1636086"/>
    <lineage>
        <taxon>Bacteria</taxon>
        <taxon>Pseudomonadati</taxon>
        <taxon>Bacteroidota</taxon>
        <taxon>Flavobacteriia</taxon>
        <taxon>Flavobacteriales</taxon>
        <taxon>Weeksellaceae</taxon>
        <taxon>Chryseobacterium group</taxon>
        <taxon>Chryseobacterium</taxon>
    </lineage>
</organism>
<dbReference type="InterPro" id="IPR021683">
    <property type="entry name" value="DUF3267"/>
</dbReference>
<gene>
    <name evidence="2" type="ORF">ACFQO9_19180</name>
</gene>
<name>A0ABW2M7I4_9FLAO</name>
<sequence length="187" mass="21041">MNFEDYCKEEKIIDLAKANGISLLYLLVFAVVFSVPYYFIWGFNISLKSIGENISFAFLPLIVIILGIIIHELIHGIFFAIYASKGFKSIKFGILWKMITPYCHCKEPLKIKNYIVALLAPFILLGIIPAIISLAIGNIALLAFGIFFSSAAAGDLLIYSLIKKENPEDYVQDHPSEAGYYIFRKES</sequence>
<dbReference type="Proteomes" id="UP001596550">
    <property type="component" value="Unassembled WGS sequence"/>
</dbReference>
<feature type="transmembrane region" description="Helical" evidence="1">
    <location>
        <begin position="142"/>
        <end position="162"/>
    </location>
</feature>
<dbReference type="RefSeq" id="WP_378183354.1">
    <property type="nucleotide sequence ID" value="NZ_JBHTCR010000014.1"/>
</dbReference>
<evidence type="ECO:0000256" key="1">
    <source>
        <dbReference type="SAM" id="Phobius"/>
    </source>
</evidence>
<accession>A0ABW2M7I4</accession>
<evidence type="ECO:0000313" key="2">
    <source>
        <dbReference type="EMBL" id="MFC7348846.1"/>
    </source>
</evidence>
<reference evidence="3" key="1">
    <citation type="journal article" date="2019" name="Int. J. Syst. Evol. Microbiol.">
        <title>The Global Catalogue of Microorganisms (GCM) 10K type strain sequencing project: providing services to taxonomists for standard genome sequencing and annotation.</title>
        <authorList>
            <consortium name="The Broad Institute Genomics Platform"/>
            <consortium name="The Broad Institute Genome Sequencing Center for Infectious Disease"/>
            <person name="Wu L."/>
            <person name="Ma J."/>
        </authorList>
    </citation>
    <scope>NUCLEOTIDE SEQUENCE [LARGE SCALE GENOMIC DNA]</scope>
    <source>
        <strain evidence="3">CCUG 54781</strain>
    </source>
</reference>
<dbReference type="Pfam" id="PF11667">
    <property type="entry name" value="DUF3267"/>
    <property type="match status" value="1"/>
</dbReference>
<keyword evidence="1" id="KW-0812">Transmembrane</keyword>
<feature type="transmembrane region" description="Helical" evidence="1">
    <location>
        <begin position="61"/>
        <end position="83"/>
    </location>
</feature>
<feature type="transmembrane region" description="Helical" evidence="1">
    <location>
        <begin position="114"/>
        <end position="136"/>
    </location>
</feature>
<feature type="transmembrane region" description="Helical" evidence="1">
    <location>
        <begin position="21"/>
        <end position="41"/>
    </location>
</feature>